<dbReference type="EC" id="3.1.3.36" evidence="2"/>
<dbReference type="InterPro" id="IPR000300">
    <property type="entry name" value="IPPc"/>
</dbReference>
<evidence type="ECO:0000313" key="9">
    <source>
        <dbReference type="Proteomes" id="UP001353858"/>
    </source>
</evidence>
<gene>
    <name evidence="8" type="ORF">RN001_013093</name>
</gene>
<evidence type="ECO:0000256" key="6">
    <source>
        <dbReference type="ARBA" id="ARBA00075837"/>
    </source>
</evidence>
<dbReference type="Proteomes" id="UP001353858">
    <property type="component" value="Unassembled WGS sequence"/>
</dbReference>
<dbReference type="GO" id="GO:0046856">
    <property type="term" value="P:phosphatidylinositol dephosphorylation"/>
    <property type="evidence" value="ECO:0007669"/>
    <property type="project" value="InterPro"/>
</dbReference>
<dbReference type="PANTHER" id="PTHR47039">
    <property type="entry name" value="INOSITOL POLYPHOSPHATE 5-PHOSPHATASE E"/>
    <property type="match status" value="1"/>
</dbReference>
<keyword evidence="3" id="KW-0378">Hydrolase</keyword>
<dbReference type="Pfam" id="PF22669">
    <property type="entry name" value="Exo_endo_phos2"/>
    <property type="match status" value="1"/>
</dbReference>
<dbReference type="InterPro" id="IPR036691">
    <property type="entry name" value="Endo/exonu/phosph_ase_sf"/>
</dbReference>
<dbReference type="GO" id="GO:0004439">
    <property type="term" value="F:phosphatidylinositol-4,5-bisphosphate 5-phosphatase activity"/>
    <property type="evidence" value="ECO:0007669"/>
    <property type="project" value="UniProtKB-EC"/>
</dbReference>
<dbReference type="AlphaFoldDB" id="A0AAN7SLF3"/>
<evidence type="ECO:0000313" key="8">
    <source>
        <dbReference type="EMBL" id="KAK4873733.1"/>
    </source>
</evidence>
<evidence type="ECO:0000256" key="2">
    <source>
        <dbReference type="ARBA" id="ARBA00013044"/>
    </source>
</evidence>
<comment type="caution">
    <text evidence="8">The sequence shown here is derived from an EMBL/GenBank/DDBJ whole genome shotgun (WGS) entry which is preliminary data.</text>
</comment>
<evidence type="ECO:0000256" key="5">
    <source>
        <dbReference type="ARBA" id="ARBA00023273"/>
    </source>
</evidence>
<proteinExistence type="predicted"/>
<evidence type="ECO:0000256" key="3">
    <source>
        <dbReference type="ARBA" id="ARBA00022801"/>
    </source>
</evidence>
<organism evidence="8 9">
    <name type="scientific">Aquatica leii</name>
    <dbReference type="NCBI Taxonomy" id="1421715"/>
    <lineage>
        <taxon>Eukaryota</taxon>
        <taxon>Metazoa</taxon>
        <taxon>Ecdysozoa</taxon>
        <taxon>Arthropoda</taxon>
        <taxon>Hexapoda</taxon>
        <taxon>Insecta</taxon>
        <taxon>Pterygota</taxon>
        <taxon>Neoptera</taxon>
        <taxon>Endopterygota</taxon>
        <taxon>Coleoptera</taxon>
        <taxon>Polyphaga</taxon>
        <taxon>Elateriformia</taxon>
        <taxon>Elateroidea</taxon>
        <taxon>Lampyridae</taxon>
        <taxon>Luciolinae</taxon>
        <taxon>Aquatica</taxon>
    </lineage>
</organism>
<keyword evidence="4" id="KW-0443">Lipid metabolism</keyword>
<dbReference type="InterPro" id="IPR053321">
    <property type="entry name" value="IPP-5-Phosphatase_Type_IV"/>
</dbReference>
<reference evidence="9" key="1">
    <citation type="submission" date="2023-01" db="EMBL/GenBank/DDBJ databases">
        <title>Key to firefly adult light organ development and bioluminescence: homeobox transcription factors regulate luciferase expression and transportation to peroxisome.</title>
        <authorList>
            <person name="Fu X."/>
        </authorList>
    </citation>
    <scope>NUCLEOTIDE SEQUENCE [LARGE SCALE GENOMIC DNA]</scope>
</reference>
<dbReference type="FunFam" id="3.60.10.10:FF:000039">
    <property type="entry name" value="72 kDa inositol polyphosphate 5-phosphatase"/>
    <property type="match status" value="1"/>
</dbReference>
<comment type="subcellular location">
    <subcellularLocation>
        <location evidence="1">Cell projection</location>
        <location evidence="1">Cilium</location>
    </subcellularLocation>
</comment>
<accession>A0AAN7SLF3</accession>
<dbReference type="PANTHER" id="PTHR47039:SF1">
    <property type="entry name" value="INOSITOL POLYPHOSPHATE 5-PHOSPHATASE E"/>
    <property type="match status" value="1"/>
</dbReference>
<sequence length="512" mass="57282">MEHKSLCSPSKQAKPKNFVSKFFIPNKVGVAQNTSSKTQNVACSLKNFNAIDRPLSVGNHDQLSADHSGLRRSSSISEGNLLKETEAINNNQLHDRSVSHGNVWQEDSAKSSMDSLARKALIAAQVLHLIPTVKARQRNFLQGRIAANSLLGTVELDKNFPTREVTIFVGTWNMNGQSPPSELNDFVLPIGLKHIPDILVFGTQESWSEKFEWEVCLQETLGPTHILFHSTSLGTLHLAIFMRRDLIWYCSVPEDSSLSVRPGTAFRTKGAVASCFMLFGTSFLFVTAHLTAHQEKVKERVSDITKIVNSLDLPRFLPVKNKNKDVTQNFDYVFWAGDLNFRLATPRDKVLEWLSSTSFPLPAHLPHGYMHHDQLCSVLSDGAAFKGFFEANITFPPTYKYDPGTQIFDTSSKQRTPAYTDRILYKQKANRRLSGQSDTIPLQCLIYDSVPTITTSDHKPVWGVFKGHLRPGLDTVPLAAGLFNREVYMEGMRRRAMLLTTDKNGSAVCSLQ</sequence>
<dbReference type="GO" id="GO:0005929">
    <property type="term" value="C:cilium"/>
    <property type="evidence" value="ECO:0007669"/>
    <property type="project" value="UniProtKB-SubCell"/>
</dbReference>
<dbReference type="SUPFAM" id="SSF56219">
    <property type="entry name" value="DNase I-like"/>
    <property type="match status" value="1"/>
</dbReference>
<dbReference type="EMBL" id="JARPUR010000006">
    <property type="protein sequence ID" value="KAK4873733.1"/>
    <property type="molecule type" value="Genomic_DNA"/>
</dbReference>
<evidence type="ECO:0000256" key="4">
    <source>
        <dbReference type="ARBA" id="ARBA00023098"/>
    </source>
</evidence>
<feature type="domain" description="Inositol polyphosphate-related phosphatase" evidence="7">
    <location>
        <begin position="163"/>
        <end position="473"/>
    </location>
</feature>
<dbReference type="Gene3D" id="3.60.10.10">
    <property type="entry name" value="Endonuclease/exonuclease/phosphatase"/>
    <property type="match status" value="1"/>
</dbReference>
<protein>
    <recommendedName>
        <fullName evidence="2">phosphoinositide 5-phosphatase</fullName>
        <ecNumber evidence="2">3.1.3.36</ecNumber>
    </recommendedName>
    <alternativeName>
        <fullName evidence="6">Phosphatidylinositol 4,5-bisphosphate 5-phosphatase</fullName>
    </alternativeName>
</protein>
<dbReference type="SMART" id="SM00128">
    <property type="entry name" value="IPPc"/>
    <property type="match status" value="1"/>
</dbReference>
<name>A0AAN7SLF3_9COLE</name>
<evidence type="ECO:0000256" key="1">
    <source>
        <dbReference type="ARBA" id="ARBA00004138"/>
    </source>
</evidence>
<keyword evidence="9" id="KW-1185">Reference proteome</keyword>
<keyword evidence="5" id="KW-0966">Cell projection</keyword>
<evidence type="ECO:0000259" key="7">
    <source>
        <dbReference type="SMART" id="SM00128"/>
    </source>
</evidence>